<dbReference type="NCBIfam" id="NF003359">
    <property type="entry name" value="PRK04424.1"/>
    <property type="match status" value="1"/>
</dbReference>
<dbReference type="InterPro" id="IPR036388">
    <property type="entry name" value="WH-like_DNA-bd_sf"/>
</dbReference>
<comment type="caution">
    <text evidence="10">The sequence shown here is derived from an EMBL/GenBank/DDBJ whole genome shotgun (WGS) entry which is preliminary data.</text>
</comment>
<dbReference type="HAMAP" id="MF_01814">
    <property type="entry name" value="Transcrip_fact_FapR"/>
    <property type="match status" value="1"/>
</dbReference>
<evidence type="ECO:0000256" key="6">
    <source>
        <dbReference type="ARBA" id="ARBA00023125"/>
    </source>
</evidence>
<evidence type="ECO:0000256" key="8">
    <source>
        <dbReference type="ARBA" id="ARBA00023163"/>
    </source>
</evidence>
<accession>A0A1H3ARW3</accession>
<keyword evidence="4 9" id="KW-0805">Transcription regulation</keyword>
<dbReference type="SUPFAM" id="SSF54637">
    <property type="entry name" value="Thioesterase/thiol ester dehydrase-isomerase"/>
    <property type="match status" value="1"/>
</dbReference>
<evidence type="ECO:0000256" key="9">
    <source>
        <dbReference type="HAMAP-Rule" id="MF_01814"/>
    </source>
</evidence>
<organism evidence="10 11">
    <name type="scientific">Salimicrobium album</name>
    <dbReference type="NCBI Taxonomy" id="50717"/>
    <lineage>
        <taxon>Bacteria</taxon>
        <taxon>Bacillati</taxon>
        <taxon>Bacillota</taxon>
        <taxon>Bacilli</taxon>
        <taxon>Bacillales</taxon>
        <taxon>Bacillaceae</taxon>
        <taxon>Salimicrobium</taxon>
    </lineage>
</organism>
<comment type="similarity">
    <text evidence="9">Belongs to the FapR family.</text>
</comment>
<keyword evidence="8 9" id="KW-0804">Transcription</keyword>
<evidence type="ECO:0000313" key="10">
    <source>
        <dbReference type="EMBL" id="SDX32383.1"/>
    </source>
</evidence>
<comment type="function">
    <text evidence="9">Transcriptional factor involved in regulation of membrane lipid biosynthesis by repressing genes involved in fatty acid and phospholipid metabolism.</text>
</comment>
<dbReference type="PIRSF" id="PIRSF037733">
    <property type="entry name" value="Transcription_factor_FapR"/>
    <property type="match status" value="1"/>
</dbReference>
<name>A0A1H3ARW3_9BACI</name>
<keyword evidence="1 9" id="KW-0678">Repressor</keyword>
<keyword evidence="5 9" id="KW-0443">Lipid metabolism</keyword>
<dbReference type="CDD" id="cd03440">
    <property type="entry name" value="hot_dog"/>
    <property type="match status" value="1"/>
</dbReference>
<keyword evidence="6 9" id="KW-0238">DNA-binding</keyword>
<evidence type="ECO:0000256" key="2">
    <source>
        <dbReference type="ARBA" id="ARBA00022516"/>
    </source>
</evidence>
<keyword evidence="2 9" id="KW-0444">Lipid biosynthesis</keyword>
<evidence type="ECO:0000256" key="4">
    <source>
        <dbReference type="ARBA" id="ARBA00023015"/>
    </source>
</evidence>
<evidence type="ECO:0000256" key="5">
    <source>
        <dbReference type="ARBA" id="ARBA00023098"/>
    </source>
</evidence>
<evidence type="ECO:0000256" key="7">
    <source>
        <dbReference type="ARBA" id="ARBA00023160"/>
    </source>
</evidence>
<reference evidence="10 11" key="1">
    <citation type="submission" date="2016-10" db="EMBL/GenBank/DDBJ databases">
        <authorList>
            <person name="Varghese N."/>
            <person name="Submissions S."/>
        </authorList>
    </citation>
    <scope>NUCLEOTIDE SEQUENCE [LARGE SCALE GENOMIC DNA]</scope>
    <source>
        <strain evidence="10 11">DSM 20748</strain>
    </source>
</reference>
<gene>
    <name evidence="9" type="primary">fapR</name>
    <name evidence="10" type="ORF">SAMN04488081_0168</name>
</gene>
<dbReference type="InterPro" id="IPR029069">
    <property type="entry name" value="HotDog_dom_sf"/>
</dbReference>
<keyword evidence="3 9" id="KW-0276">Fatty acid metabolism</keyword>
<sequence length="186" mass="21297">MKKRKQIRQQELQETIEATPFVTDDELAKKFSVSIQTIRLDRMELQIPEVRERIKSVATNEWTETVKALAIDDVIGEVIDLELDSKAISVMDIREEHVFSRNDIARGHHLFAQANSLAVAVINDELALTARSTLKFTRQVKRGERVVAKARVGGTDDKNRTIVEVDSYVGQEKVFQGTFYMYRSEE</sequence>
<protein>
    <recommendedName>
        <fullName evidence="9">Transcription factor FapR</fullName>
    </recommendedName>
    <alternativeName>
        <fullName evidence="9">Fatty acid and phospholipid biosynthesis regulator</fullName>
    </alternativeName>
</protein>
<evidence type="ECO:0000256" key="3">
    <source>
        <dbReference type="ARBA" id="ARBA00022832"/>
    </source>
</evidence>
<dbReference type="Proteomes" id="UP000198647">
    <property type="component" value="Unassembled WGS sequence"/>
</dbReference>
<keyword evidence="7 9" id="KW-0275">Fatty acid biosynthesis</keyword>
<keyword evidence="11" id="KW-1185">Reference proteome</keyword>
<dbReference type="RefSeq" id="WP_008587967.1">
    <property type="nucleotide sequence ID" value="NZ_FNOS01000001.1"/>
</dbReference>
<proteinExistence type="inferred from homology"/>
<evidence type="ECO:0000256" key="1">
    <source>
        <dbReference type="ARBA" id="ARBA00022491"/>
    </source>
</evidence>
<dbReference type="InterPro" id="IPR017275">
    <property type="entry name" value="Transcription_factor_FapR"/>
</dbReference>
<dbReference type="Gene3D" id="1.10.10.10">
    <property type="entry name" value="Winged helix-like DNA-binding domain superfamily/Winged helix DNA-binding domain"/>
    <property type="match status" value="1"/>
</dbReference>
<dbReference type="EMBL" id="FNOS01000001">
    <property type="protein sequence ID" value="SDX32383.1"/>
    <property type="molecule type" value="Genomic_DNA"/>
</dbReference>
<dbReference type="Gene3D" id="3.10.129.10">
    <property type="entry name" value="Hotdog Thioesterase"/>
    <property type="match status" value="1"/>
</dbReference>
<evidence type="ECO:0000313" key="11">
    <source>
        <dbReference type="Proteomes" id="UP000198647"/>
    </source>
</evidence>